<proteinExistence type="predicted"/>
<dbReference type="PANTHER" id="PTHR31184">
    <property type="entry name" value="HUNTINGTIN-INTERACTING PROTEIN K FAMILY MEMBER"/>
    <property type="match status" value="1"/>
</dbReference>
<dbReference type="AlphaFoldDB" id="A0AAD5UVY5"/>
<name>A0AAD5UVY5_9APHY</name>
<dbReference type="Proteomes" id="UP001212997">
    <property type="component" value="Unassembled WGS sequence"/>
</dbReference>
<evidence type="ECO:0000313" key="3">
    <source>
        <dbReference type="Proteomes" id="UP001212997"/>
    </source>
</evidence>
<dbReference type="InterPro" id="IPR038922">
    <property type="entry name" value="HYPK_UBA"/>
</dbReference>
<gene>
    <name evidence="2" type="ORF">NLI96_g9995</name>
</gene>
<dbReference type="Pfam" id="PF19026">
    <property type="entry name" value="UBA_HYPK"/>
    <property type="match status" value="1"/>
</dbReference>
<organism evidence="2 3">
    <name type="scientific">Meripilus lineatus</name>
    <dbReference type="NCBI Taxonomy" id="2056292"/>
    <lineage>
        <taxon>Eukaryota</taxon>
        <taxon>Fungi</taxon>
        <taxon>Dikarya</taxon>
        <taxon>Basidiomycota</taxon>
        <taxon>Agaricomycotina</taxon>
        <taxon>Agaricomycetes</taxon>
        <taxon>Polyporales</taxon>
        <taxon>Meripilaceae</taxon>
        <taxon>Meripilus</taxon>
    </lineage>
</organism>
<keyword evidence="3" id="KW-1185">Reference proteome</keyword>
<dbReference type="GO" id="GO:0050821">
    <property type="term" value="P:protein stabilization"/>
    <property type="evidence" value="ECO:0007669"/>
    <property type="project" value="TreeGrafter"/>
</dbReference>
<evidence type="ECO:0000259" key="1">
    <source>
        <dbReference type="Pfam" id="PF19026"/>
    </source>
</evidence>
<sequence length="93" mass="10208">MSHLNRSNGRADPEVIVNFADGLSYSKTKLEEAYRNGLLEKPVKPPKVTGVPAKKDDVELIVQELEIPKARAEKALVEHHGDVAKALEALILP</sequence>
<dbReference type="InterPro" id="IPR052617">
    <property type="entry name" value="Huntingtin-int_K"/>
</dbReference>
<dbReference type="InterPro" id="IPR044034">
    <property type="entry name" value="NAC-like_UBA"/>
</dbReference>
<comment type="caution">
    <text evidence="2">The sequence shown here is derived from an EMBL/GenBank/DDBJ whole genome shotgun (WGS) entry which is preliminary data.</text>
</comment>
<dbReference type="Gene3D" id="1.10.8.10">
    <property type="entry name" value="DNA helicase RuvA subunit, C-terminal domain"/>
    <property type="match status" value="1"/>
</dbReference>
<protein>
    <recommendedName>
        <fullName evidence="1">Nascent polypeptide-associated complex subunit alpha-like UBA domain-containing protein</fullName>
    </recommendedName>
</protein>
<evidence type="ECO:0000313" key="2">
    <source>
        <dbReference type="EMBL" id="KAJ3478110.1"/>
    </source>
</evidence>
<dbReference type="CDD" id="cd14361">
    <property type="entry name" value="UBA_HYPK"/>
    <property type="match status" value="1"/>
</dbReference>
<dbReference type="EMBL" id="JANAWD010000537">
    <property type="protein sequence ID" value="KAJ3478110.1"/>
    <property type="molecule type" value="Genomic_DNA"/>
</dbReference>
<feature type="domain" description="Nascent polypeptide-associated complex subunit alpha-like UBA" evidence="1">
    <location>
        <begin position="54"/>
        <end position="91"/>
    </location>
</feature>
<dbReference type="GO" id="GO:0043066">
    <property type="term" value="P:negative regulation of apoptotic process"/>
    <property type="evidence" value="ECO:0007669"/>
    <property type="project" value="TreeGrafter"/>
</dbReference>
<accession>A0AAD5UVY5</accession>
<reference evidence="2" key="1">
    <citation type="submission" date="2022-07" db="EMBL/GenBank/DDBJ databases">
        <title>Genome Sequence of Physisporinus lineatus.</title>
        <authorList>
            <person name="Buettner E."/>
        </authorList>
    </citation>
    <scope>NUCLEOTIDE SEQUENCE</scope>
    <source>
        <strain evidence="2">VT162</strain>
    </source>
</reference>
<dbReference type="PANTHER" id="PTHR31184:SF2">
    <property type="entry name" value="HUNTINGTIN-INTERACTING PROTEIN K"/>
    <property type="match status" value="1"/>
</dbReference>